<evidence type="ECO:0000313" key="2">
    <source>
        <dbReference type="Proteomes" id="UP001196413"/>
    </source>
</evidence>
<proteinExistence type="predicted"/>
<comment type="caution">
    <text evidence="1">The sequence shown here is derived from an EMBL/GenBank/DDBJ whole genome shotgun (WGS) entry which is preliminary data.</text>
</comment>
<protein>
    <submittedName>
        <fullName evidence="1">Uncharacterized protein</fullName>
    </submittedName>
</protein>
<organism evidence="1 2">
    <name type="scientific">Parelaphostrongylus tenuis</name>
    <name type="common">Meningeal worm</name>
    <dbReference type="NCBI Taxonomy" id="148309"/>
    <lineage>
        <taxon>Eukaryota</taxon>
        <taxon>Metazoa</taxon>
        <taxon>Ecdysozoa</taxon>
        <taxon>Nematoda</taxon>
        <taxon>Chromadorea</taxon>
        <taxon>Rhabditida</taxon>
        <taxon>Rhabditina</taxon>
        <taxon>Rhabditomorpha</taxon>
        <taxon>Strongyloidea</taxon>
        <taxon>Metastrongylidae</taxon>
        <taxon>Parelaphostrongylus</taxon>
    </lineage>
</organism>
<gene>
    <name evidence="1" type="ORF">KIN20_018778</name>
</gene>
<reference evidence="1" key="1">
    <citation type="submission" date="2021-06" db="EMBL/GenBank/DDBJ databases">
        <title>Parelaphostrongylus tenuis whole genome reference sequence.</title>
        <authorList>
            <person name="Garwood T.J."/>
            <person name="Larsen P.A."/>
            <person name="Fountain-Jones N.M."/>
            <person name="Garbe J.R."/>
            <person name="Macchietto M.G."/>
            <person name="Kania S.A."/>
            <person name="Gerhold R.W."/>
            <person name="Richards J.E."/>
            <person name="Wolf T.M."/>
        </authorList>
    </citation>
    <scope>NUCLEOTIDE SEQUENCE</scope>
    <source>
        <strain evidence="1">MNPRO001-30</strain>
        <tissue evidence="1">Meninges</tissue>
    </source>
</reference>
<sequence length="103" mass="11159">MKLLLNAVFAHKPSAIRPLSFVGVLHLESLIAGSSLCILWNDAGARLTVFIGVPEAAGLQILFNLGSMKRQCHGLHHICLSVTVHCQCDTCYNKASEATILLF</sequence>
<accession>A0AAD5N1I2</accession>
<keyword evidence="2" id="KW-1185">Reference proteome</keyword>
<dbReference type="AlphaFoldDB" id="A0AAD5N1I2"/>
<dbReference type="EMBL" id="JAHQIW010003742">
    <property type="protein sequence ID" value="KAJ1359946.1"/>
    <property type="molecule type" value="Genomic_DNA"/>
</dbReference>
<evidence type="ECO:0000313" key="1">
    <source>
        <dbReference type="EMBL" id="KAJ1359946.1"/>
    </source>
</evidence>
<dbReference type="Proteomes" id="UP001196413">
    <property type="component" value="Unassembled WGS sequence"/>
</dbReference>
<name>A0AAD5N1I2_PARTN</name>